<gene>
    <name evidence="5" type="primary">LOC100373656</name>
</gene>
<dbReference type="Gene3D" id="3.30.800.10">
    <property type="entry name" value="Phosphatidylinositol Phosphate Kinase II Beta"/>
    <property type="match status" value="1"/>
</dbReference>
<evidence type="ECO:0000313" key="5">
    <source>
        <dbReference type="RefSeq" id="XP_002732674.1"/>
    </source>
</evidence>
<dbReference type="CDD" id="cd17305">
    <property type="entry name" value="PIPKc_PIP5KII"/>
    <property type="match status" value="1"/>
</dbReference>
<dbReference type="Proteomes" id="UP000694865">
    <property type="component" value="Unplaced"/>
</dbReference>
<keyword evidence="1" id="KW-0808">Transferase</keyword>
<dbReference type="Pfam" id="PF01504">
    <property type="entry name" value="PIP5K"/>
    <property type="match status" value="1"/>
</dbReference>
<evidence type="ECO:0000256" key="2">
    <source>
        <dbReference type="SAM" id="MobiDB-lite"/>
    </source>
</evidence>
<evidence type="ECO:0000313" key="4">
    <source>
        <dbReference type="Proteomes" id="UP000694865"/>
    </source>
</evidence>
<proteinExistence type="predicted"/>
<dbReference type="RefSeq" id="XP_002732674.1">
    <property type="nucleotide sequence ID" value="XM_002732628.2"/>
</dbReference>
<dbReference type="InterPro" id="IPR027484">
    <property type="entry name" value="PInositol-4-P-5-kinase_N"/>
</dbReference>
<accession>A0ABM0GLN5</accession>
<dbReference type="SMART" id="SM00330">
    <property type="entry name" value="PIPKc"/>
    <property type="match status" value="1"/>
</dbReference>
<organism evidence="4 5">
    <name type="scientific">Saccoglossus kowalevskii</name>
    <name type="common">Acorn worm</name>
    <dbReference type="NCBI Taxonomy" id="10224"/>
    <lineage>
        <taxon>Eukaryota</taxon>
        <taxon>Metazoa</taxon>
        <taxon>Hemichordata</taxon>
        <taxon>Enteropneusta</taxon>
        <taxon>Harrimaniidae</taxon>
        <taxon>Saccoglossus</taxon>
    </lineage>
</organism>
<name>A0ABM0GLN5_SACKO</name>
<evidence type="ECO:0000259" key="3">
    <source>
        <dbReference type="PROSITE" id="PS51455"/>
    </source>
</evidence>
<dbReference type="PANTHER" id="PTHR23086">
    <property type="entry name" value="PHOSPHATIDYLINOSITOL-4-PHOSPHATE 5-KINASE"/>
    <property type="match status" value="1"/>
</dbReference>
<dbReference type="GeneID" id="100373656"/>
<reference evidence="5" key="1">
    <citation type="submission" date="2025-08" db="UniProtKB">
        <authorList>
            <consortium name="RefSeq"/>
        </authorList>
    </citation>
    <scope>IDENTIFICATION</scope>
    <source>
        <tissue evidence="5">Testes</tissue>
    </source>
</reference>
<dbReference type="InterPro" id="IPR027483">
    <property type="entry name" value="PInositol-4-P-4/5-kinase_C_sf"/>
</dbReference>
<protein>
    <submittedName>
        <fullName evidence="5">Phosphatidylinositol 5-phosphate 4-kinase type-2 alpha-like</fullName>
    </submittedName>
</protein>
<dbReference type="InterPro" id="IPR002498">
    <property type="entry name" value="PInositol-4-P-4/5-kinase_core"/>
</dbReference>
<keyword evidence="1" id="KW-0067">ATP-binding</keyword>
<keyword evidence="1" id="KW-0547">Nucleotide-binding</keyword>
<dbReference type="InterPro" id="IPR023610">
    <property type="entry name" value="PInositol-4/5-P-5/4-kinase"/>
</dbReference>
<dbReference type="Gene3D" id="3.30.810.10">
    <property type="entry name" value="2-Layer Sandwich"/>
    <property type="match status" value="2"/>
</dbReference>
<feature type="region of interest" description="Disordered" evidence="2">
    <location>
        <begin position="277"/>
        <end position="319"/>
    </location>
</feature>
<feature type="domain" description="PIPK" evidence="3">
    <location>
        <begin position="21"/>
        <end position="405"/>
    </location>
</feature>
<keyword evidence="4" id="KW-1185">Reference proteome</keyword>
<evidence type="ECO:0000256" key="1">
    <source>
        <dbReference type="PROSITE-ProRule" id="PRU00781"/>
    </source>
</evidence>
<sequence>MATCKKKHIKAVSQKVKLFRANEPLLSVFMWGINHTVNELSHVNIPVMLMPDDFKAYTKTKVDNHCFNKENLPSHFKVKEYCPLVFRNLREKFGINDTEYMNSMTSAEPVYNDSPGRSGARFLISADKKYVIKTISREEVEMMHNIIKQYHQFTVEHHGKTLLPHYLGMYRITVDGAETYLIVMRSVLSTTLNIHKKFDLKGSTVDRRASDKEKAKELPTFKDNDFVDKNHKIYIGKEGKEELLAQLKIDVVFLSELKLMDYSLLVGIHDIEKAEQEYQEEMEVESNGVGDSGDQDDDSGSNTAFTPPDSPQPASATMSTFQQQLPVLPGQFDSETDIFAIKSSPEAPRKEIYFMALIDILTHWGAKKRAAQAAKTVKHGAGAEISTVKPEQYSRRFMEFIGKVIE</sequence>
<keyword evidence="1" id="KW-0418">Kinase</keyword>
<dbReference type="PROSITE" id="PS51455">
    <property type="entry name" value="PIPK"/>
    <property type="match status" value="1"/>
</dbReference>
<dbReference type="SUPFAM" id="SSF56104">
    <property type="entry name" value="SAICAR synthase-like"/>
    <property type="match status" value="1"/>
</dbReference>
<dbReference type="PANTHER" id="PTHR23086:SF8">
    <property type="entry name" value="PHOSPHATIDYLINOSITOL 5-PHOSPHATE 4-KINASE, ISOFORM A"/>
    <property type="match status" value="1"/>
</dbReference>